<dbReference type="GO" id="GO:0005509">
    <property type="term" value="F:calcium ion binding"/>
    <property type="evidence" value="ECO:0007669"/>
    <property type="project" value="InterPro"/>
</dbReference>
<name>A0A8W8JXX0_MAGGI</name>
<dbReference type="GO" id="GO:0007160">
    <property type="term" value="P:cell-matrix adhesion"/>
    <property type="evidence" value="ECO:0007669"/>
    <property type="project" value="InterPro"/>
</dbReference>
<dbReference type="Pfam" id="PF00811">
    <property type="entry name" value="Ependymin"/>
    <property type="match status" value="1"/>
</dbReference>
<dbReference type="PANTHER" id="PTHR10697:SF1">
    <property type="entry name" value="MAMMALIAN EPENDYMIN-RELATED PROTEIN 1"/>
    <property type="match status" value="1"/>
</dbReference>
<dbReference type="AlphaFoldDB" id="A0A8W8JXX0"/>
<dbReference type="Proteomes" id="UP000005408">
    <property type="component" value="Unassembled WGS sequence"/>
</dbReference>
<dbReference type="GO" id="GO:0005764">
    <property type="term" value="C:lysosome"/>
    <property type="evidence" value="ECO:0007669"/>
    <property type="project" value="TreeGrafter"/>
</dbReference>
<sequence length="217" mass="24714">MCMKHVKTLSAPRITTDYRSSTSFAAVKLQTNIDVYLPVGNGTLQTVNVSYDALRKREAYHVYADSSHDEFDFIADYQTQTTYEWSKGVCNVSKIDNYFSEFCFTGWKLLGKSFIGVSPDIIKVDVYSIYDDNVLTVGKNCTPVQVIDNFSMDPDIDQFVVLDFYNMTMGIKDESVFTPPKFCFKKVSQVKENESKLPFHRTASIFGSTFGWFNKAT</sequence>
<dbReference type="InterPro" id="IPR001299">
    <property type="entry name" value="Ependymin"/>
</dbReference>
<evidence type="ECO:0000313" key="2">
    <source>
        <dbReference type="Proteomes" id="UP000005408"/>
    </source>
</evidence>
<reference evidence="1" key="1">
    <citation type="submission" date="2022-08" db="UniProtKB">
        <authorList>
            <consortium name="EnsemblMetazoa"/>
        </authorList>
    </citation>
    <scope>IDENTIFICATION</scope>
    <source>
        <strain evidence="1">05x7-T-G4-1.051#20</strain>
    </source>
</reference>
<dbReference type="EnsemblMetazoa" id="G21020.1">
    <property type="protein sequence ID" value="G21020.1:cds"/>
    <property type="gene ID" value="G21020"/>
</dbReference>
<organism evidence="1 2">
    <name type="scientific">Magallana gigas</name>
    <name type="common">Pacific oyster</name>
    <name type="synonym">Crassostrea gigas</name>
    <dbReference type="NCBI Taxonomy" id="29159"/>
    <lineage>
        <taxon>Eukaryota</taxon>
        <taxon>Metazoa</taxon>
        <taxon>Spiralia</taxon>
        <taxon>Lophotrochozoa</taxon>
        <taxon>Mollusca</taxon>
        <taxon>Bivalvia</taxon>
        <taxon>Autobranchia</taxon>
        <taxon>Pteriomorphia</taxon>
        <taxon>Ostreida</taxon>
        <taxon>Ostreoidea</taxon>
        <taxon>Ostreidae</taxon>
        <taxon>Magallana</taxon>
    </lineage>
</organism>
<dbReference type="GO" id="GO:0005576">
    <property type="term" value="C:extracellular region"/>
    <property type="evidence" value="ECO:0007669"/>
    <property type="project" value="InterPro"/>
</dbReference>
<protein>
    <submittedName>
        <fullName evidence="1">Uncharacterized protein</fullName>
    </submittedName>
</protein>
<keyword evidence="2" id="KW-1185">Reference proteome</keyword>
<proteinExistence type="predicted"/>
<dbReference type="PANTHER" id="PTHR10697">
    <property type="entry name" value="MAMMALIAN EPENDYMIN-RELATED PROTEIN 1"/>
    <property type="match status" value="1"/>
</dbReference>
<accession>A0A8W8JXX0</accession>
<evidence type="ECO:0000313" key="1">
    <source>
        <dbReference type="EnsemblMetazoa" id="G21020.1:cds"/>
    </source>
</evidence>